<dbReference type="Pfam" id="PF13889">
    <property type="entry name" value="Chromosome_seg"/>
    <property type="match status" value="1"/>
</dbReference>
<evidence type="ECO:0000256" key="1">
    <source>
        <dbReference type="SAM" id="MobiDB-lite"/>
    </source>
</evidence>
<feature type="region of interest" description="Disordered" evidence="1">
    <location>
        <begin position="476"/>
        <end position="498"/>
    </location>
</feature>
<keyword evidence="4" id="KW-1185">Reference proteome</keyword>
<feature type="region of interest" description="Disordered" evidence="1">
    <location>
        <begin position="549"/>
        <end position="592"/>
    </location>
</feature>
<comment type="caution">
    <text evidence="3">The sequence shown here is derived from an EMBL/GenBank/DDBJ whole genome shotgun (WGS) entry which is preliminary data.</text>
</comment>
<dbReference type="InterPro" id="IPR033473">
    <property type="entry name" value="Atos-like_C"/>
</dbReference>
<dbReference type="PANTHER" id="PTHR13199">
    <property type="entry name" value="GH03947P"/>
    <property type="match status" value="1"/>
</dbReference>
<sequence>MGLPQASSSKTADEVEASLSTFGQNLPQFVGGSSCVSDGTHGGSNSNRIAGDFPFSSLGDFQRKTTLDIPKGPDQLFKHMGAIGGTSSVHVPRTGFKDKNSWFTPKIGSNVQSPVSRIVGFGSGSSDFFINGSEGCVHSSSVVDMTDNETESQGSLVRKRLLSPLNGMLCPKEFNGDALDIVGNDNHIDSSTLCDNFNVSMTHDHKKANIGNSCYFKTPSWSPSCTKWECDIDSSRSSIFLTDGPLLENNEHLLGSHCFSSPVVGPCGETIKPRTQTGAVAISPKKVISPPLSLSPLGPRFSERMRAAGISREVKKEMEGEYLTSKKTEKVLEGVVSGISFAHDEEELGILSKLFQDLDMLYQDFDPFTPESPNIVGQPCRPASAPSPQFIKLIRSMNGPPVRRSLVGSFEESLLSGRFSSGKVSQRIDGFLAVLNVTGGNFTPPVQKLPFAVASVDGDSYLLYYASIDLAGNLPSNKSKGSNMKKSLSNENSRAAKSRLRIPVKGRVQLVLSNPEKTPVHTFFCNYDLSDMPAGTKTFLRQKVILASSGPTSNPVRGGSRDPDMKSELKATPISRKNQPGQLSTESASSSGVEILPSMKFANRSSNDIADECANLKYNVKSLQYDLPYQSQHEGEMSPPLFSPGDTPKGSNNLVLTAGTEHMNRFNSSKFPKTYGEEHDPMDDACHEPERKSIHRYSKVNENTTSSTRVLRYALHLRFLCSSPKKGSRLLRRNSDPLPEPQGSSLDIGGERHFYLYNDLRVVFPQRHSDADEGKLNVEYDFPADPKYFDISNY</sequence>
<gene>
    <name evidence="3" type="ORF">BVC80_1837g234</name>
</gene>
<feature type="compositionally biased region" description="Basic and acidic residues" evidence="1">
    <location>
        <begin position="559"/>
        <end position="569"/>
    </location>
</feature>
<dbReference type="InterPro" id="IPR025261">
    <property type="entry name" value="Atos-like_cons_dom"/>
</dbReference>
<dbReference type="PANTHER" id="PTHR13199:SF11">
    <property type="entry name" value="PROTEIN ATOSSA"/>
    <property type="match status" value="1"/>
</dbReference>
<dbReference type="Proteomes" id="UP000195402">
    <property type="component" value="Unassembled WGS sequence"/>
</dbReference>
<dbReference type="EMBL" id="MVGT01000438">
    <property type="protein sequence ID" value="OVA17417.1"/>
    <property type="molecule type" value="Genomic_DNA"/>
</dbReference>
<dbReference type="OMA" id="NMMESNK"/>
<dbReference type="Pfam" id="PF13915">
    <property type="entry name" value="DUF4210"/>
    <property type="match status" value="1"/>
</dbReference>
<evidence type="ECO:0000313" key="4">
    <source>
        <dbReference type="Proteomes" id="UP000195402"/>
    </source>
</evidence>
<dbReference type="InterPro" id="IPR051506">
    <property type="entry name" value="ATOS_Transcription_Regulators"/>
</dbReference>
<name>A0A200R3W4_MACCD</name>
<feature type="compositionally biased region" description="Polar residues" evidence="1">
    <location>
        <begin position="575"/>
        <end position="592"/>
    </location>
</feature>
<evidence type="ECO:0000259" key="2">
    <source>
        <dbReference type="SMART" id="SM01177"/>
    </source>
</evidence>
<organism evidence="3 4">
    <name type="scientific">Macleaya cordata</name>
    <name type="common">Five-seeded plume-poppy</name>
    <name type="synonym">Bocconia cordata</name>
    <dbReference type="NCBI Taxonomy" id="56857"/>
    <lineage>
        <taxon>Eukaryota</taxon>
        <taxon>Viridiplantae</taxon>
        <taxon>Streptophyta</taxon>
        <taxon>Embryophyta</taxon>
        <taxon>Tracheophyta</taxon>
        <taxon>Spermatophyta</taxon>
        <taxon>Magnoliopsida</taxon>
        <taxon>Ranunculales</taxon>
        <taxon>Papaveraceae</taxon>
        <taxon>Papaveroideae</taxon>
        <taxon>Macleaya</taxon>
    </lineage>
</organism>
<protein>
    <recommendedName>
        <fullName evidence="2">Atos-like conserved domain-containing protein</fullName>
    </recommendedName>
</protein>
<accession>A0A200R3W4</accession>
<dbReference type="SMART" id="SM01177">
    <property type="entry name" value="DUF4210"/>
    <property type="match status" value="1"/>
</dbReference>
<reference evidence="3 4" key="1">
    <citation type="journal article" date="2017" name="Mol. Plant">
        <title>The Genome of Medicinal Plant Macleaya cordata Provides New Insights into Benzylisoquinoline Alkaloids Metabolism.</title>
        <authorList>
            <person name="Liu X."/>
            <person name="Liu Y."/>
            <person name="Huang P."/>
            <person name="Ma Y."/>
            <person name="Qing Z."/>
            <person name="Tang Q."/>
            <person name="Cao H."/>
            <person name="Cheng P."/>
            <person name="Zheng Y."/>
            <person name="Yuan Z."/>
            <person name="Zhou Y."/>
            <person name="Liu J."/>
            <person name="Tang Z."/>
            <person name="Zhuo Y."/>
            <person name="Zhang Y."/>
            <person name="Yu L."/>
            <person name="Huang J."/>
            <person name="Yang P."/>
            <person name="Peng Q."/>
            <person name="Zhang J."/>
            <person name="Jiang W."/>
            <person name="Zhang Z."/>
            <person name="Lin K."/>
            <person name="Ro D.K."/>
            <person name="Chen X."/>
            <person name="Xiong X."/>
            <person name="Shang Y."/>
            <person name="Huang S."/>
            <person name="Zeng J."/>
        </authorList>
    </citation>
    <scope>NUCLEOTIDE SEQUENCE [LARGE SCALE GENOMIC DNA]</scope>
    <source>
        <strain evidence="4">cv. BLH2017</strain>
        <tissue evidence="3">Root</tissue>
    </source>
</reference>
<evidence type="ECO:0000313" key="3">
    <source>
        <dbReference type="EMBL" id="OVA17417.1"/>
    </source>
</evidence>
<dbReference type="InParanoid" id="A0A200R3W4"/>
<proteinExistence type="predicted"/>
<feature type="domain" description="Atos-like conserved" evidence="2">
    <location>
        <begin position="406"/>
        <end position="465"/>
    </location>
</feature>
<dbReference type="FunCoup" id="A0A200R3W4">
    <property type="interactions" value="1068"/>
</dbReference>
<feature type="compositionally biased region" description="Low complexity" evidence="1">
    <location>
        <begin position="476"/>
        <end position="490"/>
    </location>
</feature>
<dbReference type="OrthoDB" id="8625101at2759"/>
<dbReference type="AlphaFoldDB" id="A0A200R3W4"/>